<evidence type="ECO:0000256" key="7">
    <source>
        <dbReference type="ARBA" id="ARBA00022989"/>
    </source>
</evidence>
<feature type="chain" id="PRO_5042087358" evidence="9">
    <location>
        <begin position="26"/>
        <end position="110"/>
    </location>
</feature>
<evidence type="ECO:0000313" key="10">
    <source>
        <dbReference type="EMBL" id="KAK4433152.1"/>
    </source>
</evidence>
<dbReference type="EMBL" id="JACGWO010000003">
    <property type="protein sequence ID" value="KAK4433152.1"/>
    <property type="molecule type" value="Genomic_DNA"/>
</dbReference>
<dbReference type="PANTHER" id="PTHR12692">
    <property type="entry name" value="DOLICHYL-DIPHOSPHOOLIGOSACCHARIDE--PROTEIN GLYCOSYLTRANSFERASE-RELATED"/>
    <property type="match status" value="1"/>
</dbReference>
<evidence type="ECO:0000256" key="6">
    <source>
        <dbReference type="ARBA" id="ARBA00022824"/>
    </source>
</evidence>
<sequence>MAISPTPTAVALLLISLLFLLASYATPISSDSIVSELSALQSQSPTGVIHLTDSLLRRIVSLPSPRPFYSLIFFNAHQFHSNNNKLRSSFMRLDPLNLQPKTVLWHHRRF</sequence>
<comment type="caution">
    <text evidence="10">The sequence shown here is derived from an EMBL/GenBank/DDBJ whole genome shotgun (WGS) entry which is preliminary data.</text>
</comment>
<dbReference type="GO" id="GO:0008250">
    <property type="term" value="C:oligosaccharyltransferase complex"/>
    <property type="evidence" value="ECO:0007669"/>
    <property type="project" value="TreeGrafter"/>
</dbReference>
<proteinExistence type="inferred from homology"/>
<comment type="similarity">
    <text evidence="3">Belongs to the OST3/OST6 family.</text>
</comment>
<keyword evidence="5 9" id="KW-0732">Signal</keyword>
<evidence type="ECO:0000256" key="9">
    <source>
        <dbReference type="SAM" id="SignalP"/>
    </source>
</evidence>
<comment type="subcellular location">
    <subcellularLocation>
        <location evidence="2">Endoplasmic reticulum membrane</location>
        <topology evidence="2">Multi-pass membrane protein</topology>
    </subcellularLocation>
</comment>
<evidence type="ECO:0000256" key="5">
    <source>
        <dbReference type="ARBA" id="ARBA00022729"/>
    </source>
</evidence>
<keyword evidence="4" id="KW-0812">Transmembrane</keyword>
<evidence type="ECO:0000256" key="4">
    <source>
        <dbReference type="ARBA" id="ARBA00022692"/>
    </source>
</evidence>
<dbReference type="PANTHER" id="PTHR12692:SF0">
    <property type="entry name" value="GH11935P"/>
    <property type="match status" value="1"/>
</dbReference>
<dbReference type="InterPro" id="IPR021149">
    <property type="entry name" value="OligosaccharylTrfase_OST3/OST6"/>
</dbReference>
<organism evidence="10 11">
    <name type="scientific">Sesamum alatum</name>
    <dbReference type="NCBI Taxonomy" id="300844"/>
    <lineage>
        <taxon>Eukaryota</taxon>
        <taxon>Viridiplantae</taxon>
        <taxon>Streptophyta</taxon>
        <taxon>Embryophyta</taxon>
        <taxon>Tracheophyta</taxon>
        <taxon>Spermatophyta</taxon>
        <taxon>Magnoliopsida</taxon>
        <taxon>eudicotyledons</taxon>
        <taxon>Gunneridae</taxon>
        <taxon>Pentapetalae</taxon>
        <taxon>asterids</taxon>
        <taxon>lamiids</taxon>
        <taxon>Lamiales</taxon>
        <taxon>Pedaliaceae</taxon>
        <taxon>Sesamum</taxon>
    </lineage>
</organism>
<evidence type="ECO:0000256" key="2">
    <source>
        <dbReference type="ARBA" id="ARBA00004477"/>
    </source>
</evidence>
<evidence type="ECO:0000313" key="11">
    <source>
        <dbReference type="Proteomes" id="UP001293254"/>
    </source>
</evidence>
<keyword evidence="11" id="KW-1185">Reference proteome</keyword>
<reference evidence="10" key="1">
    <citation type="submission" date="2020-06" db="EMBL/GenBank/DDBJ databases">
        <authorList>
            <person name="Li T."/>
            <person name="Hu X."/>
            <person name="Zhang T."/>
            <person name="Song X."/>
            <person name="Zhang H."/>
            <person name="Dai N."/>
            <person name="Sheng W."/>
            <person name="Hou X."/>
            <person name="Wei L."/>
        </authorList>
    </citation>
    <scope>NUCLEOTIDE SEQUENCE</scope>
    <source>
        <strain evidence="10">3651</strain>
        <tissue evidence="10">Leaf</tissue>
    </source>
</reference>
<gene>
    <name evidence="10" type="ORF">Salat_1077400</name>
</gene>
<dbReference type="Proteomes" id="UP001293254">
    <property type="component" value="Unassembled WGS sequence"/>
</dbReference>
<evidence type="ECO:0000256" key="8">
    <source>
        <dbReference type="ARBA" id="ARBA00023136"/>
    </source>
</evidence>
<protein>
    <submittedName>
        <fullName evidence="10">Uncharacterized protein</fullName>
    </submittedName>
</protein>
<dbReference type="AlphaFoldDB" id="A0AAE1YN81"/>
<evidence type="ECO:0000256" key="1">
    <source>
        <dbReference type="ARBA" id="ARBA00002791"/>
    </source>
</evidence>
<comment type="function">
    <text evidence="1">Subunit of the oligosaccharyl transferase (OST) complex that catalyzes the initial transfer of a defined glycan (Glc(3)Man(9)GlcNAc(2) in eukaryotes) from the lipid carrier dolichol-pyrophosphate to an asparagine residue within an Asn-X-Ser/Thr consensus motif in nascent polypeptide chains, the first step in protein N-glycosylation. N-glycosylation occurs cotranslationally and the complex associates with the Sec61 complex at the channel-forming translocon complex that mediates protein translocation across the endoplasmic reticulum (ER). All subunits are required for a maximal enzyme activity.</text>
</comment>
<name>A0AAE1YN81_9LAMI</name>
<accession>A0AAE1YN81</accession>
<feature type="signal peptide" evidence="9">
    <location>
        <begin position="1"/>
        <end position="25"/>
    </location>
</feature>
<keyword evidence="7" id="KW-1133">Transmembrane helix</keyword>
<reference evidence="10" key="2">
    <citation type="journal article" date="2024" name="Plant">
        <title>Genomic evolution and insights into agronomic trait innovations of Sesamum species.</title>
        <authorList>
            <person name="Miao H."/>
            <person name="Wang L."/>
            <person name="Qu L."/>
            <person name="Liu H."/>
            <person name="Sun Y."/>
            <person name="Le M."/>
            <person name="Wang Q."/>
            <person name="Wei S."/>
            <person name="Zheng Y."/>
            <person name="Lin W."/>
            <person name="Duan Y."/>
            <person name="Cao H."/>
            <person name="Xiong S."/>
            <person name="Wang X."/>
            <person name="Wei L."/>
            <person name="Li C."/>
            <person name="Ma Q."/>
            <person name="Ju M."/>
            <person name="Zhao R."/>
            <person name="Li G."/>
            <person name="Mu C."/>
            <person name="Tian Q."/>
            <person name="Mei H."/>
            <person name="Zhang T."/>
            <person name="Gao T."/>
            <person name="Zhang H."/>
        </authorList>
    </citation>
    <scope>NUCLEOTIDE SEQUENCE</scope>
    <source>
        <strain evidence="10">3651</strain>
    </source>
</reference>
<dbReference type="GO" id="GO:0018279">
    <property type="term" value="P:protein N-linked glycosylation via asparagine"/>
    <property type="evidence" value="ECO:0007669"/>
    <property type="project" value="TreeGrafter"/>
</dbReference>
<keyword evidence="6" id="KW-0256">Endoplasmic reticulum</keyword>
<evidence type="ECO:0000256" key="3">
    <source>
        <dbReference type="ARBA" id="ARBA00009561"/>
    </source>
</evidence>
<keyword evidence="8" id="KW-0472">Membrane</keyword>